<sequence>MAGYEASALQSAYSVSKFGTRCLTQAAAKELAVDKITVNAYNPGIVRTKMRDVIDKKLQKLNMKQ</sequence>
<dbReference type="Pfam" id="PF00106">
    <property type="entry name" value="adh_short"/>
    <property type="match status" value="1"/>
</dbReference>
<dbReference type="Proteomes" id="UP000003684">
    <property type="component" value="Unassembled WGS sequence"/>
</dbReference>
<accession>D1YIH1</accession>
<comment type="caution">
    <text evidence="1">The sequence shown here is derived from an EMBL/GenBank/DDBJ whole genome shotgun (WGS) entry which is preliminary data.</text>
</comment>
<name>D1YIH1_LACGS</name>
<dbReference type="InterPro" id="IPR002347">
    <property type="entry name" value="SDR_fam"/>
</dbReference>
<gene>
    <name evidence="1" type="ORF">HMPREF9209_0155</name>
</gene>
<dbReference type="SUPFAM" id="SSF51735">
    <property type="entry name" value="NAD(P)-binding Rossmann-fold domains"/>
    <property type="match status" value="1"/>
</dbReference>
<reference evidence="1 2" key="1">
    <citation type="submission" date="2009-12" db="EMBL/GenBank/DDBJ databases">
        <title>Genome Sequence of Lactobacillus gasseri 224-1.</title>
        <authorList>
            <person name="Durkin A.S."/>
            <person name="Madupu R."/>
            <person name="Torralba M."/>
            <person name="Methe B."/>
            <person name="Sutton G."/>
            <person name="Strausberg R.L."/>
            <person name="Nelson K.E."/>
        </authorList>
    </citation>
    <scope>NUCLEOTIDE SEQUENCE [LARGE SCALE GENOMIC DNA]</scope>
    <source>
        <strain evidence="1 2">224-1</strain>
    </source>
</reference>
<dbReference type="EMBL" id="ADFT01000012">
    <property type="protein sequence ID" value="EFB62728.1"/>
    <property type="molecule type" value="Genomic_DNA"/>
</dbReference>
<organism evidence="1 2">
    <name type="scientific">Lactobacillus gasseri 224-1</name>
    <dbReference type="NCBI Taxonomy" id="679196"/>
    <lineage>
        <taxon>Bacteria</taxon>
        <taxon>Bacillati</taxon>
        <taxon>Bacillota</taxon>
        <taxon>Bacilli</taxon>
        <taxon>Lactobacillales</taxon>
        <taxon>Lactobacillaceae</taxon>
        <taxon>Lactobacillus</taxon>
    </lineage>
</organism>
<evidence type="ECO:0000313" key="2">
    <source>
        <dbReference type="Proteomes" id="UP000003684"/>
    </source>
</evidence>
<evidence type="ECO:0008006" key="3">
    <source>
        <dbReference type="Google" id="ProtNLM"/>
    </source>
</evidence>
<dbReference type="AlphaFoldDB" id="D1YIH1"/>
<dbReference type="PRINTS" id="PR00081">
    <property type="entry name" value="GDHRDH"/>
</dbReference>
<evidence type="ECO:0000313" key="1">
    <source>
        <dbReference type="EMBL" id="EFB62728.1"/>
    </source>
</evidence>
<dbReference type="Gene3D" id="3.40.50.720">
    <property type="entry name" value="NAD(P)-binding Rossmann-like Domain"/>
    <property type="match status" value="1"/>
</dbReference>
<protein>
    <recommendedName>
        <fullName evidence="3">3-oxoacyl-[acyl-carrier-protein] reductase</fullName>
    </recommendedName>
</protein>
<dbReference type="InterPro" id="IPR036291">
    <property type="entry name" value="NAD(P)-bd_dom_sf"/>
</dbReference>
<proteinExistence type="predicted"/>